<organism evidence="2 3">
    <name type="scientific">Sphaerosporella brunnea</name>
    <dbReference type="NCBI Taxonomy" id="1250544"/>
    <lineage>
        <taxon>Eukaryota</taxon>
        <taxon>Fungi</taxon>
        <taxon>Dikarya</taxon>
        <taxon>Ascomycota</taxon>
        <taxon>Pezizomycotina</taxon>
        <taxon>Pezizomycetes</taxon>
        <taxon>Pezizales</taxon>
        <taxon>Pyronemataceae</taxon>
        <taxon>Sphaerosporella</taxon>
    </lineage>
</organism>
<dbReference type="EMBL" id="VXIS01000159">
    <property type="protein sequence ID" value="KAA8900052.1"/>
    <property type="molecule type" value="Genomic_DNA"/>
</dbReference>
<evidence type="ECO:0000313" key="2">
    <source>
        <dbReference type="EMBL" id="KAA8900052.1"/>
    </source>
</evidence>
<dbReference type="Proteomes" id="UP000326924">
    <property type="component" value="Unassembled WGS sequence"/>
</dbReference>
<feature type="compositionally biased region" description="Basic and acidic residues" evidence="1">
    <location>
        <begin position="143"/>
        <end position="155"/>
    </location>
</feature>
<comment type="caution">
    <text evidence="2">The sequence shown here is derived from an EMBL/GenBank/DDBJ whole genome shotgun (WGS) entry which is preliminary data.</text>
</comment>
<accession>A0A5J5EQI7</accession>
<proteinExistence type="predicted"/>
<feature type="region of interest" description="Disordered" evidence="1">
    <location>
        <begin position="127"/>
        <end position="182"/>
    </location>
</feature>
<gene>
    <name evidence="2" type="ORF">FN846DRAFT_892244</name>
</gene>
<reference evidence="2 3" key="1">
    <citation type="submission" date="2019-09" db="EMBL/GenBank/DDBJ databases">
        <title>Draft genome of the ectomycorrhizal ascomycete Sphaerosporella brunnea.</title>
        <authorList>
            <consortium name="DOE Joint Genome Institute"/>
            <person name="Benucci G.M."/>
            <person name="Marozzi G."/>
            <person name="Antonielli L."/>
            <person name="Sanchez S."/>
            <person name="Marco P."/>
            <person name="Wang X."/>
            <person name="Falini L.B."/>
            <person name="Barry K."/>
            <person name="Haridas S."/>
            <person name="Lipzen A."/>
            <person name="Labutti K."/>
            <person name="Grigoriev I.V."/>
            <person name="Murat C."/>
            <person name="Martin F."/>
            <person name="Albertini E."/>
            <person name="Donnini D."/>
            <person name="Bonito G."/>
        </authorList>
    </citation>
    <scope>NUCLEOTIDE SEQUENCE [LARGE SCALE GENOMIC DNA]</scope>
    <source>
        <strain evidence="2 3">Sb_GMNB300</strain>
    </source>
</reference>
<sequence>MPDTRTRITKRARSTEDAEGIKKMRVAVVRLPLYKDHYLLCELLGIPPRDKLASLNIRREVQDLCKQHGFELTQNYSTWGAKAMRNLVNQVTAQLNADPKRKKVIPTTAVDALVHKLCLDNVRNMRVAQDKRSKGDSDEEEDRNSKHEEDRHTSSDEDTPAAPTEQPYAQQQAVETDMDDADGQDDKEFRHFGGGIWSVNKSHTEIDEQLSNQVTDMPNVDLNGQTRLAEAHDHEMRLPPSVRAKCDDETRSVDNGREIRPCELNPAPKPLSPAATVPEDAVHISLPQTSQCDTRTSILVHFGNESPSNPPVVIPRARPWHMLFLSMTRRVPCKFNHVRLGAIVPETTEMVYLDTEQAWVRLTARREVVRLILLLVPHTEGISLPQASQCDTRTSILVHFGNESPLNPGARASYLRISLHKLAI</sequence>
<dbReference type="InParanoid" id="A0A5J5EQI7"/>
<dbReference type="AlphaFoldDB" id="A0A5J5EQI7"/>
<dbReference type="OrthoDB" id="5509965at2759"/>
<name>A0A5J5EQI7_9PEZI</name>
<evidence type="ECO:0000256" key="1">
    <source>
        <dbReference type="SAM" id="MobiDB-lite"/>
    </source>
</evidence>
<protein>
    <submittedName>
        <fullName evidence="2">Uncharacterized protein</fullName>
    </submittedName>
</protein>
<keyword evidence="3" id="KW-1185">Reference proteome</keyword>
<evidence type="ECO:0000313" key="3">
    <source>
        <dbReference type="Proteomes" id="UP000326924"/>
    </source>
</evidence>